<gene>
    <name evidence="3" type="ORF">CC78DRAFT_206556</name>
</gene>
<reference evidence="4" key="1">
    <citation type="journal article" date="2020" name="Stud. Mycol.">
        <title>101 Dothideomycetes genomes: A test case for predicting lifestyles and emergence of pathogens.</title>
        <authorList>
            <person name="Haridas S."/>
            <person name="Albert R."/>
            <person name="Binder M."/>
            <person name="Bloem J."/>
            <person name="LaButti K."/>
            <person name="Salamov A."/>
            <person name="Andreopoulos B."/>
            <person name="Baker S."/>
            <person name="Barry K."/>
            <person name="Bills G."/>
            <person name="Bluhm B."/>
            <person name="Cannon C."/>
            <person name="Castanera R."/>
            <person name="Culley D."/>
            <person name="Daum C."/>
            <person name="Ezra D."/>
            <person name="Gonzalez J."/>
            <person name="Henrissat B."/>
            <person name="Kuo A."/>
            <person name="Liang C."/>
            <person name="Lipzen A."/>
            <person name="Lutzoni F."/>
            <person name="Magnuson J."/>
            <person name="Mondo S."/>
            <person name="Nolan M."/>
            <person name="Ohm R."/>
            <person name="Pangilinan J."/>
            <person name="Park H.-J."/>
            <person name="Ramirez L."/>
            <person name="Alfaro M."/>
            <person name="Sun H."/>
            <person name="Tritt A."/>
            <person name="Yoshinaga Y."/>
            <person name="Zwiers L.-H."/>
            <person name="Turgeon B."/>
            <person name="Goodwin S."/>
            <person name="Spatafora J."/>
            <person name="Crous P."/>
            <person name="Grigoriev I."/>
        </authorList>
    </citation>
    <scope>NUCLEOTIDE SEQUENCE [LARGE SCALE GENOMIC DNA]</scope>
    <source>
        <strain evidence="4">CBS 304.66</strain>
    </source>
</reference>
<evidence type="ECO:0000313" key="4">
    <source>
        <dbReference type="Proteomes" id="UP000800093"/>
    </source>
</evidence>
<comment type="caution">
    <text evidence="3">The sequence shown here is derived from an EMBL/GenBank/DDBJ whole genome shotgun (WGS) entry which is preliminary data.</text>
</comment>
<feature type="compositionally biased region" description="Basic and acidic residues" evidence="1">
    <location>
        <begin position="292"/>
        <end position="304"/>
    </location>
</feature>
<dbReference type="Proteomes" id="UP000800093">
    <property type="component" value="Unassembled WGS sequence"/>
</dbReference>
<name>A0A9P4K9L3_9PLEO</name>
<keyword evidence="2" id="KW-0472">Membrane</keyword>
<dbReference type="InterPro" id="IPR045513">
    <property type="entry name" value="DUF6479"/>
</dbReference>
<protein>
    <submittedName>
        <fullName evidence="3">Uncharacterized protein</fullName>
    </submittedName>
</protein>
<accession>A0A9P4K9L3</accession>
<feature type="compositionally biased region" description="Low complexity" evidence="1">
    <location>
        <begin position="201"/>
        <end position="213"/>
    </location>
</feature>
<evidence type="ECO:0000256" key="1">
    <source>
        <dbReference type="SAM" id="MobiDB-lite"/>
    </source>
</evidence>
<feature type="region of interest" description="Disordered" evidence="1">
    <location>
        <begin position="292"/>
        <end position="323"/>
    </location>
</feature>
<dbReference type="OrthoDB" id="3801000at2759"/>
<evidence type="ECO:0000256" key="2">
    <source>
        <dbReference type="SAM" id="Phobius"/>
    </source>
</evidence>
<dbReference type="Pfam" id="PF20087">
    <property type="entry name" value="DUF6479"/>
    <property type="match status" value="1"/>
</dbReference>
<dbReference type="EMBL" id="ML986610">
    <property type="protein sequence ID" value="KAF2265132.1"/>
    <property type="molecule type" value="Genomic_DNA"/>
</dbReference>
<dbReference type="AlphaFoldDB" id="A0A9P4K9L3"/>
<keyword evidence="2" id="KW-1133">Transmembrane helix</keyword>
<proteinExistence type="predicted"/>
<organism evidence="3 4">
    <name type="scientific">Lojkania enalia</name>
    <dbReference type="NCBI Taxonomy" id="147567"/>
    <lineage>
        <taxon>Eukaryota</taxon>
        <taxon>Fungi</taxon>
        <taxon>Dikarya</taxon>
        <taxon>Ascomycota</taxon>
        <taxon>Pezizomycotina</taxon>
        <taxon>Dothideomycetes</taxon>
        <taxon>Pleosporomycetidae</taxon>
        <taxon>Pleosporales</taxon>
        <taxon>Pleosporales incertae sedis</taxon>
        <taxon>Lojkania</taxon>
    </lineage>
</organism>
<sequence>MAAASDCTFYSDYTYDPFCRSFSLRKTWGEEVTTSVYSQYYDIFTDASSGTPVIGSAKHTEYERRCIPGPATCSMWYSQAPCPKNFTALSTEVTRDVTTEYCCPIAPWTEFAIHKPTYFNLSTIYNTGSDGSVSSEITTLASTYNLCGWAWNGTSVAEPSSTIPYQYITPEITSWTLVNWLEAKAFMAVYNASEVASPASTPTSALAPATSVPDTSASEGSNGMSTGTKAGIGVGAAIGGLLLIATVVAFWTLGRRRMAREKEKDVGYEKAELHGEAVQKPSIAQEMLANEAEVHEMDGQHEPVEIGSKYQPRLPAELPSNNS</sequence>
<feature type="region of interest" description="Disordered" evidence="1">
    <location>
        <begin position="201"/>
        <end position="224"/>
    </location>
</feature>
<feature type="compositionally biased region" description="Polar residues" evidence="1">
    <location>
        <begin position="214"/>
        <end position="224"/>
    </location>
</feature>
<feature type="transmembrane region" description="Helical" evidence="2">
    <location>
        <begin position="230"/>
        <end position="254"/>
    </location>
</feature>
<keyword evidence="4" id="KW-1185">Reference proteome</keyword>
<keyword evidence="2" id="KW-0812">Transmembrane</keyword>
<evidence type="ECO:0000313" key="3">
    <source>
        <dbReference type="EMBL" id="KAF2265132.1"/>
    </source>
</evidence>